<accession>A0A1R3IFI8</accession>
<name>A0A1R3IFI8_9ROSI</name>
<dbReference type="Proteomes" id="UP000187203">
    <property type="component" value="Unassembled WGS sequence"/>
</dbReference>
<keyword evidence="2" id="KW-1185">Reference proteome</keyword>
<gene>
    <name evidence="1" type="ORF">COLO4_23643</name>
</gene>
<reference evidence="2" key="1">
    <citation type="submission" date="2013-09" db="EMBL/GenBank/DDBJ databases">
        <title>Corchorus olitorius genome sequencing.</title>
        <authorList>
            <person name="Alam M."/>
            <person name="Haque M.S."/>
            <person name="Islam M.S."/>
            <person name="Emdad E.M."/>
            <person name="Islam M.M."/>
            <person name="Ahmed B."/>
            <person name="Halim A."/>
            <person name="Hossen Q.M.M."/>
            <person name="Hossain M.Z."/>
            <person name="Ahmed R."/>
            <person name="Khan M.M."/>
            <person name="Islam R."/>
            <person name="Rashid M.M."/>
            <person name="Khan S.A."/>
            <person name="Rahman M.S."/>
            <person name="Alam M."/>
            <person name="Yahiya A.S."/>
            <person name="Khan M.S."/>
            <person name="Azam M.S."/>
            <person name="Haque T."/>
            <person name="Lashkar M.Z.H."/>
            <person name="Akhand A.I."/>
            <person name="Morshed G."/>
            <person name="Roy S."/>
            <person name="Uddin K.S."/>
            <person name="Rabeya T."/>
            <person name="Hossain A.S."/>
            <person name="Chowdhury A."/>
            <person name="Snigdha A.R."/>
            <person name="Mortoza M.S."/>
            <person name="Matin S.A."/>
            <person name="Hoque S.M.E."/>
            <person name="Islam M.K."/>
            <person name="Roy D.K."/>
            <person name="Haider R."/>
            <person name="Moosa M.M."/>
            <person name="Elias S.M."/>
            <person name="Hasan A.M."/>
            <person name="Jahan S."/>
            <person name="Shafiuddin M."/>
            <person name="Mahmood N."/>
            <person name="Shommy N.S."/>
        </authorList>
    </citation>
    <scope>NUCLEOTIDE SEQUENCE [LARGE SCALE GENOMIC DNA]</scope>
    <source>
        <strain evidence="2">cv. O-4</strain>
    </source>
</reference>
<dbReference type="AlphaFoldDB" id="A0A1R3IFI8"/>
<protein>
    <submittedName>
        <fullName evidence="1">Uncharacterized protein</fullName>
    </submittedName>
</protein>
<evidence type="ECO:0000313" key="2">
    <source>
        <dbReference type="Proteomes" id="UP000187203"/>
    </source>
</evidence>
<sequence>MKIPQADASPLLTDRVRLDAQAVWRDELARVKFPSPFLFVLSACGIEECSVCRCR</sequence>
<proteinExistence type="predicted"/>
<organism evidence="1 2">
    <name type="scientific">Corchorus olitorius</name>
    <dbReference type="NCBI Taxonomy" id="93759"/>
    <lineage>
        <taxon>Eukaryota</taxon>
        <taxon>Viridiplantae</taxon>
        <taxon>Streptophyta</taxon>
        <taxon>Embryophyta</taxon>
        <taxon>Tracheophyta</taxon>
        <taxon>Spermatophyta</taxon>
        <taxon>Magnoliopsida</taxon>
        <taxon>eudicotyledons</taxon>
        <taxon>Gunneridae</taxon>
        <taxon>Pentapetalae</taxon>
        <taxon>rosids</taxon>
        <taxon>malvids</taxon>
        <taxon>Malvales</taxon>
        <taxon>Malvaceae</taxon>
        <taxon>Grewioideae</taxon>
        <taxon>Apeibeae</taxon>
        <taxon>Corchorus</taxon>
    </lineage>
</organism>
<evidence type="ECO:0000313" key="1">
    <source>
        <dbReference type="EMBL" id="OMO81358.1"/>
    </source>
</evidence>
<dbReference type="EMBL" id="AWUE01018302">
    <property type="protein sequence ID" value="OMO81358.1"/>
    <property type="molecule type" value="Genomic_DNA"/>
</dbReference>
<comment type="caution">
    <text evidence="1">The sequence shown here is derived from an EMBL/GenBank/DDBJ whole genome shotgun (WGS) entry which is preliminary data.</text>
</comment>